<evidence type="ECO:0000256" key="1">
    <source>
        <dbReference type="SAM" id="MobiDB-lite"/>
    </source>
</evidence>
<dbReference type="AlphaFoldDB" id="A0A545VDM6"/>
<comment type="caution">
    <text evidence="2">The sequence shown here is derived from an EMBL/GenBank/DDBJ whole genome shotgun (WGS) entry which is preliminary data.</text>
</comment>
<feature type="region of interest" description="Disordered" evidence="1">
    <location>
        <begin position="66"/>
        <end position="89"/>
    </location>
</feature>
<name>A0A545VDM6_9HYPO</name>
<organism evidence="2 3">
    <name type="scientific">Cordyceps javanica</name>
    <dbReference type="NCBI Taxonomy" id="43265"/>
    <lineage>
        <taxon>Eukaryota</taxon>
        <taxon>Fungi</taxon>
        <taxon>Dikarya</taxon>
        <taxon>Ascomycota</taxon>
        <taxon>Pezizomycotina</taxon>
        <taxon>Sordariomycetes</taxon>
        <taxon>Hypocreomycetidae</taxon>
        <taxon>Hypocreales</taxon>
        <taxon>Cordycipitaceae</taxon>
        <taxon>Cordyceps</taxon>
    </lineage>
</organism>
<protein>
    <submittedName>
        <fullName evidence="2">Uncharacterized protein</fullName>
    </submittedName>
</protein>
<dbReference type="Proteomes" id="UP000315783">
    <property type="component" value="Unassembled WGS sequence"/>
</dbReference>
<evidence type="ECO:0000313" key="3">
    <source>
        <dbReference type="Proteomes" id="UP000315783"/>
    </source>
</evidence>
<evidence type="ECO:0000313" key="2">
    <source>
        <dbReference type="EMBL" id="TQV99815.1"/>
    </source>
</evidence>
<keyword evidence="3" id="KW-1185">Reference proteome</keyword>
<dbReference type="EMBL" id="SPUK01000002">
    <property type="protein sequence ID" value="TQV99815.1"/>
    <property type="molecule type" value="Genomic_DNA"/>
</dbReference>
<reference evidence="2 3" key="1">
    <citation type="journal article" date="2019" name="Appl. Microbiol. Biotechnol.">
        <title>Genome sequence of Isaria javanica and comparative genome analysis insights into family S53 peptidase evolution in fungal entomopathogens.</title>
        <authorList>
            <person name="Lin R."/>
            <person name="Zhang X."/>
            <person name="Xin B."/>
            <person name="Zou M."/>
            <person name="Gao Y."/>
            <person name="Qin F."/>
            <person name="Hu Q."/>
            <person name="Xie B."/>
            <person name="Cheng X."/>
        </authorList>
    </citation>
    <scope>NUCLEOTIDE SEQUENCE [LARGE SCALE GENOMIC DNA]</scope>
    <source>
        <strain evidence="2 3">IJ1G</strain>
    </source>
</reference>
<proteinExistence type="predicted"/>
<sequence>MAIHDPRCPLYQYPFAHVCVSFQPRQCVPDGHFFMGSTFVTSRQTCLSRQAPLLIITMLKLRQQTAPAKLEPAPANQTGRSRTHAPPKTQRLQAPQAQRHFNNLLPAGWLPSVPSSQMPGLATTSFKYFQHDILGSVFANARLSRTPDRPRLCCPPVAAELLIYWPEENI</sequence>
<gene>
    <name evidence="2" type="ORF">IF1G_02030</name>
</gene>
<accession>A0A545VDM6</accession>